<dbReference type="Pfam" id="PF12796">
    <property type="entry name" value="Ank_2"/>
    <property type="match status" value="1"/>
</dbReference>
<feature type="repeat" description="ANK" evidence="3">
    <location>
        <begin position="104"/>
        <end position="136"/>
    </location>
</feature>
<dbReference type="PROSITE" id="PS50297">
    <property type="entry name" value="ANK_REP_REGION"/>
    <property type="match status" value="2"/>
</dbReference>
<dbReference type="AlphaFoldDB" id="A0A7S0QPY2"/>
<dbReference type="SMART" id="SM00248">
    <property type="entry name" value="ANK"/>
    <property type="match status" value="3"/>
</dbReference>
<dbReference type="Gene3D" id="1.25.40.20">
    <property type="entry name" value="Ankyrin repeat-containing domain"/>
    <property type="match status" value="3"/>
</dbReference>
<feature type="repeat" description="ANK" evidence="3">
    <location>
        <begin position="71"/>
        <end position="103"/>
    </location>
</feature>
<evidence type="ECO:0008006" key="6">
    <source>
        <dbReference type="Google" id="ProtNLM"/>
    </source>
</evidence>
<dbReference type="GO" id="GO:0004842">
    <property type="term" value="F:ubiquitin-protein transferase activity"/>
    <property type="evidence" value="ECO:0007669"/>
    <property type="project" value="TreeGrafter"/>
</dbReference>
<feature type="transmembrane region" description="Helical" evidence="4">
    <location>
        <begin position="166"/>
        <end position="184"/>
    </location>
</feature>
<dbReference type="InterPro" id="IPR036770">
    <property type="entry name" value="Ankyrin_rpt-contain_sf"/>
</dbReference>
<dbReference type="PANTHER" id="PTHR24171">
    <property type="entry name" value="ANKYRIN REPEAT DOMAIN-CONTAINING PROTEIN 39-RELATED"/>
    <property type="match status" value="1"/>
</dbReference>
<dbReference type="InterPro" id="IPR002110">
    <property type="entry name" value="Ankyrin_rpt"/>
</dbReference>
<evidence type="ECO:0000313" key="5">
    <source>
        <dbReference type="EMBL" id="CAD8642978.1"/>
    </source>
</evidence>
<evidence type="ECO:0000256" key="2">
    <source>
        <dbReference type="ARBA" id="ARBA00023043"/>
    </source>
</evidence>
<gene>
    <name evidence="5" type="ORF">CCUR1050_LOCUS20662</name>
</gene>
<name>A0A7S0QPY2_9CRYP</name>
<keyword evidence="2 3" id="KW-0040">ANK repeat</keyword>
<organism evidence="5">
    <name type="scientific">Cryptomonas curvata</name>
    <dbReference type="NCBI Taxonomy" id="233186"/>
    <lineage>
        <taxon>Eukaryota</taxon>
        <taxon>Cryptophyceae</taxon>
        <taxon>Cryptomonadales</taxon>
        <taxon>Cryptomonadaceae</taxon>
        <taxon>Cryptomonas</taxon>
    </lineage>
</organism>
<dbReference type="PROSITE" id="PS50088">
    <property type="entry name" value="ANK_REPEAT"/>
    <property type="match status" value="2"/>
</dbReference>
<keyword evidence="4" id="KW-0812">Transmembrane</keyword>
<dbReference type="SUPFAM" id="SSF48403">
    <property type="entry name" value="Ankyrin repeat"/>
    <property type="match status" value="1"/>
</dbReference>
<dbReference type="PANTHER" id="PTHR24171:SF8">
    <property type="entry name" value="BRCA1-ASSOCIATED RING DOMAIN PROTEIN 1"/>
    <property type="match status" value="1"/>
</dbReference>
<proteinExistence type="predicted"/>
<evidence type="ECO:0000256" key="1">
    <source>
        <dbReference type="ARBA" id="ARBA00022737"/>
    </source>
</evidence>
<dbReference type="EMBL" id="HBEZ01037576">
    <property type="protein sequence ID" value="CAD8642978.1"/>
    <property type="molecule type" value="Transcribed_RNA"/>
</dbReference>
<dbReference type="GO" id="GO:0085020">
    <property type="term" value="P:protein K6-linked ubiquitination"/>
    <property type="evidence" value="ECO:0007669"/>
    <property type="project" value="TreeGrafter"/>
</dbReference>
<evidence type="ECO:0000256" key="4">
    <source>
        <dbReference type="SAM" id="Phobius"/>
    </source>
</evidence>
<protein>
    <recommendedName>
        <fullName evidence="6">Ankyrin repeat domain-containing protein</fullName>
    </recommendedName>
</protein>
<keyword evidence="4" id="KW-0472">Membrane</keyword>
<accession>A0A7S0QPY2</accession>
<reference evidence="5" key="1">
    <citation type="submission" date="2021-01" db="EMBL/GenBank/DDBJ databases">
        <authorList>
            <person name="Corre E."/>
            <person name="Pelletier E."/>
            <person name="Niang G."/>
            <person name="Scheremetjew M."/>
            <person name="Finn R."/>
            <person name="Kale V."/>
            <person name="Holt S."/>
            <person name="Cochrane G."/>
            <person name="Meng A."/>
            <person name="Brown T."/>
            <person name="Cohen L."/>
        </authorList>
    </citation>
    <scope>NUCLEOTIDE SEQUENCE</scope>
    <source>
        <strain evidence="5">CCAP979/52</strain>
    </source>
</reference>
<keyword evidence="1" id="KW-0677">Repeat</keyword>
<keyword evidence="4" id="KW-1133">Transmembrane helix</keyword>
<dbReference type="Pfam" id="PF00023">
    <property type="entry name" value="Ank"/>
    <property type="match status" value="1"/>
</dbReference>
<sequence length="200" mass="21762">MNQKMSKIDDTDIITLLRGGAISSLLNKDPNFSNNDLKGNSALIWCADSGQVDAVKLLLECKSEINRRGISGNTALMRAARNGHFSCAELLLKHGADPSLRNLKEQTALHFAAFYEHPDVCRLLCASGAPLDALDKKGRRPAMDTRNPAVRSLIVAFERRRTLRTVLITTAAGAAIFSVVFLLVRRAHATPTAPAQRSGK</sequence>
<evidence type="ECO:0000256" key="3">
    <source>
        <dbReference type="PROSITE-ProRule" id="PRU00023"/>
    </source>
</evidence>